<protein>
    <submittedName>
        <fullName evidence="1">Uncharacterized protein</fullName>
    </submittedName>
</protein>
<organism evidence="1">
    <name type="scientific">Myoviridae sp. ct6eX13</name>
    <dbReference type="NCBI Taxonomy" id="2827660"/>
    <lineage>
        <taxon>Viruses</taxon>
        <taxon>Duplodnaviria</taxon>
        <taxon>Heunggongvirae</taxon>
        <taxon>Uroviricota</taxon>
        <taxon>Caudoviricetes</taxon>
    </lineage>
</organism>
<accession>A0A8S5T512</accession>
<reference evidence="1" key="1">
    <citation type="journal article" date="2021" name="Proc. Natl. Acad. Sci. U.S.A.">
        <title>A Catalog of Tens of Thousands of Viruses from Human Metagenomes Reveals Hidden Associations with Chronic Diseases.</title>
        <authorList>
            <person name="Tisza M.J."/>
            <person name="Buck C.B."/>
        </authorList>
    </citation>
    <scope>NUCLEOTIDE SEQUENCE</scope>
    <source>
        <strain evidence="1">Ct6eX13</strain>
    </source>
</reference>
<dbReference type="EMBL" id="BK032750">
    <property type="protein sequence ID" value="DAF58329.1"/>
    <property type="molecule type" value="Genomic_DNA"/>
</dbReference>
<sequence length="62" mass="6888">MPAGVCRAADRVRGRAVRPWIPPSRAALGAPSGRLPPREYGARIGYENEVMTWRRKILTGRS</sequence>
<proteinExistence type="predicted"/>
<name>A0A8S5T512_9CAUD</name>
<evidence type="ECO:0000313" key="1">
    <source>
        <dbReference type="EMBL" id="DAF58329.1"/>
    </source>
</evidence>